<accession>A0AAN7QI10</accession>
<evidence type="ECO:0000256" key="2">
    <source>
        <dbReference type="PROSITE-ProRule" id="PRU01211"/>
    </source>
</evidence>
<dbReference type="PROSITE" id="PS51864">
    <property type="entry name" value="ASTACIN"/>
    <property type="match status" value="1"/>
</dbReference>
<evidence type="ECO:0000256" key="3">
    <source>
        <dbReference type="SAM" id="SignalP"/>
    </source>
</evidence>
<dbReference type="GO" id="GO:0004222">
    <property type="term" value="F:metalloendopeptidase activity"/>
    <property type="evidence" value="ECO:0007669"/>
    <property type="project" value="InterPro"/>
</dbReference>
<organism evidence="5 6">
    <name type="scientific">Aquatica leii</name>
    <dbReference type="NCBI Taxonomy" id="1421715"/>
    <lineage>
        <taxon>Eukaryota</taxon>
        <taxon>Metazoa</taxon>
        <taxon>Ecdysozoa</taxon>
        <taxon>Arthropoda</taxon>
        <taxon>Hexapoda</taxon>
        <taxon>Insecta</taxon>
        <taxon>Pterygota</taxon>
        <taxon>Neoptera</taxon>
        <taxon>Endopterygota</taxon>
        <taxon>Coleoptera</taxon>
        <taxon>Polyphaga</taxon>
        <taxon>Elateriformia</taxon>
        <taxon>Elateroidea</taxon>
        <taxon>Lampyridae</taxon>
        <taxon>Luciolinae</taxon>
        <taxon>Aquatica</taxon>
    </lineage>
</organism>
<protein>
    <recommendedName>
        <fullName evidence="4">Peptidase M12A domain-containing protein</fullName>
    </recommendedName>
</protein>
<dbReference type="EMBL" id="JARPUR010000004">
    <property type="protein sequence ID" value="KAK4878763.1"/>
    <property type="molecule type" value="Genomic_DNA"/>
</dbReference>
<evidence type="ECO:0000259" key="4">
    <source>
        <dbReference type="PROSITE" id="PS51864"/>
    </source>
</evidence>
<comment type="caution">
    <text evidence="2">Lacks conserved residue(s) required for the propagation of feature annotation.</text>
</comment>
<dbReference type="Pfam" id="PF01400">
    <property type="entry name" value="Astacin"/>
    <property type="match status" value="1"/>
</dbReference>
<dbReference type="AlphaFoldDB" id="A0AAN7QI10"/>
<comment type="cofactor">
    <cofactor evidence="1">
        <name>Zn(2+)</name>
        <dbReference type="ChEBI" id="CHEBI:29105"/>
    </cofactor>
</comment>
<dbReference type="GO" id="GO:0006508">
    <property type="term" value="P:proteolysis"/>
    <property type="evidence" value="ECO:0007669"/>
    <property type="project" value="InterPro"/>
</dbReference>
<evidence type="ECO:0000313" key="5">
    <source>
        <dbReference type="EMBL" id="KAK4878763.1"/>
    </source>
</evidence>
<proteinExistence type="predicted"/>
<dbReference type="InterPro" id="IPR001506">
    <property type="entry name" value="Peptidase_M12A"/>
</dbReference>
<dbReference type="Gene3D" id="3.40.390.10">
    <property type="entry name" value="Collagenase (Catalytic Domain)"/>
    <property type="match status" value="1"/>
</dbReference>
<reference evidence="6" key="1">
    <citation type="submission" date="2023-01" db="EMBL/GenBank/DDBJ databases">
        <title>Key to firefly adult light organ development and bioluminescence: homeobox transcription factors regulate luciferase expression and transportation to peroxisome.</title>
        <authorList>
            <person name="Fu X."/>
        </authorList>
    </citation>
    <scope>NUCLEOTIDE SEQUENCE [LARGE SCALE GENOMIC DNA]</scope>
</reference>
<feature type="domain" description="Peptidase M12A" evidence="4">
    <location>
        <begin position="65"/>
        <end position="112"/>
    </location>
</feature>
<evidence type="ECO:0000256" key="1">
    <source>
        <dbReference type="ARBA" id="ARBA00001947"/>
    </source>
</evidence>
<gene>
    <name evidence="5" type="ORF">RN001_011269</name>
</gene>
<keyword evidence="6" id="KW-1185">Reference proteome</keyword>
<name>A0AAN7QI10_9COLE</name>
<dbReference type="InterPro" id="IPR024079">
    <property type="entry name" value="MetalloPept_cat_dom_sf"/>
</dbReference>
<comment type="caution">
    <text evidence="5">The sequence shown here is derived from an EMBL/GenBank/DDBJ whole genome shotgun (WGS) entry which is preliminary data.</text>
</comment>
<feature type="chain" id="PRO_5043040084" description="Peptidase M12A domain-containing protein" evidence="3">
    <location>
        <begin position="18"/>
        <end position="112"/>
    </location>
</feature>
<feature type="signal peptide" evidence="3">
    <location>
        <begin position="1"/>
        <end position="17"/>
    </location>
</feature>
<sequence>MFVQALLLTIFLRSSQSVPVNAYGTPNRESGLALEQWTEESGMNPEEVGDYLEGDILFPKKVSKNGLIRETARWVNGVVPYEITGKFTSNDRDVLGKAMEHYHKYTCIRYGF</sequence>
<keyword evidence="3" id="KW-0732">Signal</keyword>
<dbReference type="Proteomes" id="UP001353858">
    <property type="component" value="Unassembled WGS sequence"/>
</dbReference>
<dbReference type="SUPFAM" id="SSF55486">
    <property type="entry name" value="Metalloproteases ('zincins'), catalytic domain"/>
    <property type="match status" value="1"/>
</dbReference>
<evidence type="ECO:0000313" key="6">
    <source>
        <dbReference type="Proteomes" id="UP001353858"/>
    </source>
</evidence>